<evidence type="ECO:0000313" key="8">
    <source>
        <dbReference type="Proteomes" id="UP001057455"/>
    </source>
</evidence>
<name>A0A9W5T8W8_BABOV</name>
<dbReference type="PANTHER" id="PTHR12883:SF0">
    <property type="entry name" value="PAT COMPLEX SUBUNIT CCDC47"/>
    <property type="match status" value="1"/>
</dbReference>
<comment type="subcellular location">
    <subcellularLocation>
        <location evidence="1">Membrane</location>
        <topology evidence="1">Single-pass membrane protein</topology>
    </subcellularLocation>
</comment>
<dbReference type="GO" id="GO:0005783">
    <property type="term" value="C:endoplasmic reticulum"/>
    <property type="evidence" value="ECO:0007669"/>
    <property type="project" value="InterPro"/>
</dbReference>
<dbReference type="GO" id="GO:0016020">
    <property type="term" value="C:membrane"/>
    <property type="evidence" value="ECO:0007669"/>
    <property type="project" value="UniProtKB-SubCell"/>
</dbReference>
<evidence type="ECO:0000256" key="4">
    <source>
        <dbReference type="ARBA" id="ARBA00023136"/>
    </source>
</evidence>
<feature type="region of interest" description="Disordered" evidence="5">
    <location>
        <begin position="357"/>
        <end position="393"/>
    </location>
</feature>
<dbReference type="Pfam" id="PF07946">
    <property type="entry name" value="CCDC47"/>
    <property type="match status" value="1"/>
</dbReference>
<evidence type="ECO:0000256" key="2">
    <source>
        <dbReference type="ARBA" id="ARBA00022692"/>
    </source>
</evidence>
<dbReference type="AlphaFoldDB" id="A0A9W5T8W8"/>
<reference evidence="7" key="1">
    <citation type="submission" date="2019-12" db="EMBL/GenBank/DDBJ databases">
        <title>Genome sequence of Babesia ovis.</title>
        <authorList>
            <person name="Yamagishi J."/>
            <person name="Sevinc F."/>
            <person name="Xuan X."/>
        </authorList>
    </citation>
    <scope>NUCLEOTIDE SEQUENCE</scope>
    <source>
        <strain evidence="7">Selcuk</strain>
    </source>
</reference>
<dbReference type="Proteomes" id="UP001057455">
    <property type="component" value="Unassembled WGS sequence"/>
</dbReference>
<gene>
    <name evidence="7" type="ORF">BaOVIS_007820</name>
</gene>
<protein>
    <submittedName>
        <fullName evidence="7">Uncharacterized protein</fullName>
    </submittedName>
</protein>
<evidence type="ECO:0000256" key="3">
    <source>
        <dbReference type="ARBA" id="ARBA00022989"/>
    </source>
</evidence>
<feature type="compositionally biased region" description="Basic and acidic residues" evidence="5">
    <location>
        <begin position="372"/>
        <end position="381"/>
    </location>
</feature>
<keyword evidence="8" id="KW-1185">Reference proteome</keyword>
<dbReference type="GO" id="GO:0032469">
    <property type="term" value="P:endoplasmic reticulum calcium ion homeostasis"/>
    <property type="evidence" value="ECO:0007669"/>
    <property type="project" value="InterPro"/>
</dbReference>
<sequence length="393" mass="45781">MMRISRKIYCAGAALALCLFQVDNIHVEAMREFQLKDFFNLSWLDDMKPSREKAKDIEFEAFDQEKKETTDEEEDDVDIGINVGVFGGDMTKHFPPDFRRHYCYFILFCLAMVQYAIIGKRRNEVKVEKSLEKQLPLLKEHFAHIADGPRHYERIKMHKYRIYASGRTSCDSLTISFNLIKRQCPWHEFFFTPLFASQDVMIIDVAMPKMDPIAFAISDKLTNKQFIKRNDEVANTMHVYDSGDLPRTHRAYINSTEKCAIKYATHAIALCQEFMPQLIAFYVVDEVPDVHGYQPVNKIQFIVKLNKDTDLPLKVLEAAIKLADYTKNFNMADKTKEAIQKSRKAMLQAIYKDELKKHQEGPKTDNTTLSAEKLKKLEKKQMTRPARRVKVIR</sequence>
<keyword evidence="3 6" id="KW-1133">Transmembrane helix</keyword>
<proteinExistence type="predicted"/>
<organism evidence="7 8">
    <name type="scientific">Babesia ovis</name>
    <dbReference type="NCBI Taxonomy" id="5869"/>
    <lineage>
        <taxon>Eukaryota</taxon>
        <taxon>Sar</taxon>
        <taxon>Alveolata</taxon>
        <taxon>Apicomplexa</taxon>
        <taxon>Aconoidasida</taxon>
        <taxon>Piroplasmida</taxon>
        <taxon>Babesiidae</taxon>
        <taxon>Babesia</taxon>
    </lineage>
</organism>
<dbReference type="EMBL" id="BLIY01000006">
    <property type="protein sequence ID" value="GFE53378.1"/>
    <property type="molecule type" value="Genomic_DNA"/>
</dbReference>
<dbReference type="InterPro" id="IPR012879">
    <property type="entry name" value="CCDC47"/>
</dbReference>
<evidence type="ECO:0000256" key="1">
    <source>
        <dbReference type="ARBA" id="ARBA00004167"/>
    </source>
</evidence>
<evidence type="ECO:0000256" key="6">
    <source>
        <dbReference type="SAM" id="Phobius"/>
    </source>
</evidence>
<dbReference type="PANTHER" id="PTHR12883">
    <property type="entry name" value="ADIPOCYTE-SPECIFIC PROTEIN 4-RELATED"/>
    <property type="match status" value="1"/>
</dbReference>
<dbReference type="OrthoDB" id="365953at2759"/>
<comment type="caution">
    <text evidence="7">The sequence shown here is derived from an EMBL/GenBank/DDBJ whole genome shotgun (WGS) entry which is preliminary data.</text>
</comment>
<dbReference type="GO" id="GO:0005509">
    <property type="term" value="F:calcium ion binding"/>
    <property type="evidence" value="ECO:0007669"/>
    <property type="project" value="InterPro"/>
</dbReference>
<keyword evidence="4 6" id="KW-0472">Membrane</keyword>
<evidence type="ECO:0000256" key="5">
    <source>
        <dbReference type="SAM" id="MobiDB-lite"/>
    </source>
</evidence>
<keyword evidence="2 6" id="KW-0812">Transmembrane</keyword>
<feature type="transmembrane region" description="Helical" evidence="6">
    <location>
        <begin position="99"/>
        <end position="118"/>
    </location>
</feature>
<evidence type="ECO:0000313" key="7">
    <source>
        <dbReference type="EMBL" id="GFE53378.1"/>
    </source>
</evidence>
<accession>A0A9W5T8W8</accession>